<name>A0AAD2CKV8_9STRA</name>
<feature type="compositionally biased region" description="Low complexity" evidence="1">
    <location>
        <begin position="30"/>
        <end position="45"/>
    </location>
</feature>
<reference evidence="3" key="1">
    <citation type="submission" date="2023-08" db="EMBL/GenBank/DDBJ databases">
        <authorList>
            <person name="Audoor S."/>
            <person name="Bilcke G."/>
        </authorList>
    </citation>
    <scope>NUCLEOTIDE SEQUENCE</scope>
</reference>
<organism evidence="3 4">
    <name type="scientific">Cylindrotheca closterium</name>
    <dbReference type="NCBI Taxonomy" id="2856"/>
    <lineage>
        <taxon>Eukaryota</taxon>
        <taxon>Sar</taxon>
        <taxon>Stramenopiles</taxon>
        <taxon>Ochrophyta</taxon>
        <taxon>Bacillariophyta</taxon>
        <taxon>Bacillariophyceae</taxon>
        <taxon>Bacillariophycidae</taxon>
        <taxon>Bacillariales</taxon>
        <taxon>Bacillariaceae</taxon>
        <taxon>Cylindrotheca</taxon>
    </lineage>
</organism>
<sequence>MTNYAYLEDNLSAGHAFEKPSTSILDKSSRTGSSESSTRQSDQSLSEAAPLMNYQSYDTFGHPQPALLKGPLDDDEPAKPRMIRIISPERPSFIHRLCCCVIDRDRTEERLKEVDLVAWTTVLVISVIIAIVAYFFHVNTTDSTSPSWHFDYNVYISRTGSFQRSSRVALIAQVASSRQLENFSLISSRPNRAYARFWGQDYVRYNAGRGHVYQRSCFDKVHVLNEVLDQQLMDDDDETTIHRWSRRPYEVKYDSLVIIPPDSIIMDLDTDIIESILPSDKLVAIAGWDDNPMIDSHSGIVVFNLNHKYASAVAKLWREFILPIHETCGANNDLEILITAIYSVMDSSTEDIEDLIQSVKETRNGYTADQLIKSLEPSVPGYRAKYLEKTWMESIGTLQQTVASVCYRFYPKCEVL</sequence>
<evidence type="ECO:0000256" key="2">
    <source>
        <dbReference type="SAM" id="Phobius"/>
    </source>
</evidence>
<gene>
    <name evidence="3" type="ORF">CYCCA115_LOCUS469</name>
</gene>
<keyword evidence="2" id="KW-0812">Transmembrane</keyword>
<dbReference type="EMBL" id="CAKOGP040000001">
    <property type="protein sequence ID" value="CAJ1906830.1"/>
    <property type="molecule type" value="Genomic_DNA"/>
</dbReference>
<keyword evidence="4" id="KW-1185">Reference proteome</keyword>
<evidence type="ECO:0000313" key="3">
    <source>
        <dbReference type="EMBL" id="CAJ1906830.1"/>
    </source>
</evidence>
<feature type="region of interest" description="Disordered" evidence="1">
    <location>
        <begin position="20"/>
        <end position="45"/>
    </location>
</feature>
<keyword evidence="2" id="KW-0472">Membrane</keyword>
<protein>
    <submittedName>
        <fullName evidence="3">Uncharacterized protein</fullName>
    </submittedName>
</protein>
<evidence type="ECO:0000256" key="1">
    <source>
        <dbReference type="SAM" id="MobiDB-lite"/>
    </source>
</evidence>
<accession>A0AAD2CKV8</accession>
<dbReference type="AlphaFoldDB" id="A0AAD2CKV8"/>
<proteinExistence type="predicted"/>
<keyword evidence="2" id="KW-1133">Transmembrane helix</keyword>
<comment type="caution">
    <text evidence="3">The sequence shown here is derived from an EMBL/GenBank/DDBJ whole genome shotgun (WGS) entry which is preliminary data.</text>
</comment>
<evidence type="ECO:0000313" key="4">
    <source>
        <dbReference type="Proteomes" id="UP001295423"/>
    </source>
</evidence>
<feature type="transmembrane region" description="Helical" evidence="2">
    <location>
        <begin position="116"/>
        <end position="136"/>
    </location>
</feature>
<dbReference type="Proteomes" id="UP001295423">
    <property type="component" value="Unassembled WGS sequence"/>
</dbReference>